<feature type="binding site" evidence="10">
    <location>
        <position position="192"/>
    </location>
    <ligand>
        <name>K(+)</name>
        <dbReference type="ChEBI" id="CHEBI:29103"/>
    </ligand>
</feature>
<dbReference type="InterPro" id="IPR036279">
    <property type="entry name" value="5-3_exonuclease_C_sf"/>
</dbReference>
<dbReference type="InterPro" id="IPR008918">
    <property type="entry name" value="HhH2"/>
</dbReference>
<dbReference type="CDD" id="cd09898">
    <property type="entry name" value="H3TH_53EXO"/>
    <property type="match status" value="1"/>
</dbReference>
<gene>
    <name evidence="10 12" type="primary">xni</name>
    <name evidence="10" type="synonym">ygdG</name>
    <name evidence="12" type="ORF">I8531_001943</name>
</gene>
<keyword evidence="6 10" id="KW-0630">Potassium</keyword>
<dbReference type="SMART" id="SM00475">
    <property type="entry name" value="53EXOc"/>
    <property type="match status" value="1"/>
</dbReference>
<dbReference type="InterPro" id="IPR020045">
    <property type="entry name" value="DNA_polI_H3TH"/>
</dbReference>
<dbReference type="GO" id="GO:0000287">
    <property type="term" value="F:magnesium ion binding"/>
    <property type="evidence" value="ECO:0007669"/>
    <property type="project" value="UniProtKB-UniRule"/>
</dbReference>
<keyword evidence="2 10" id="KW-0479">Metal-binding</keyword>
<feature type="binding site" evidence="10">
    <location>
        <position position="205"/>
    </location>
    <ligand>
        <name>K(+)</name>
        <dbReference type="ChEBI" id="CHEBI:29103"/>
    </ligand>
</feature>
<keyword evidence="5 10" id="KW-0460">Magnesium</keyword>
<dbReference type="EC" id="3.1.-.-" evidence="10"/>
<evidence type="ECO:0000256" key="9">
    <source>
        <dbReference type="ARBA" id="ARBA00074952"/>
    </source>
</evidence>
<feature type="binding site" evidence="10">
    <location>
        <position position="124"/>
    </location>
    <ligand>
        <name>Mg(2+)</name>
        <dbReference type="ChEBI" id="CHEBI:18420"/>
    </ligand>
</feature>
<dbReference type="Pfam" id="PF01367">
    <property type="entry name" value="5_3_exonuc"/>
    <property type="match status" value="1"/>
</dbReference>
<evidence type="ECO:0000256" key="5">
    <source>
        <dbReference type="ARBA" id="ARBA00022842"/>
    </source>
</evidence>
<dbReference type="NCBIfam" id="NF007017">
    <property type="entry name" value="PRK09482.1"/>
    <property type="match status" value="1"/>
</dbReference>
<keyword evidence="1 10" id="KW-0540">Nuclease</keyword>
<dbReference type="CDD" id="cd09859">
    <property type="entry name" value="PIN_53EXO"/>
    <property type="match status" value="1"/>
</dbReference>
<evidence type="ECO:0000256" key="1">
    <source>
        <dbReference type="ARBA" id="ARBA00022722"/>
    </source>
</evidence>
<keyword evidence="7 10" id="KW-0238">DNA-binding</keyword>
<dbReference type="InterPro" id="IPR038969">
    <property type="entry name" value="FEN"/>
</dbReference>
<dbReference type="AlphaFoldDB" id="A0A9P3WE15"/>
<dbReference type="SUPFAM" id="SSF88723">
    <property type="entry name" value="PIN domain-like"/>
    <property type="match status" value="1"/>
</dbReference>
<feature type="binding site" evidence="10">
    <location>
        <position position="202"/>
    </location>
    <ligand>
        <name>K(+)</name>
        <dbReference type="ChEBI" id="CHEBI:29103"/>
    </ligand>
</feature>
<dbReference type="Gene3D" id="3.40.50.1010">
    <property type="entry name" value="5'-nuclease"/>
    <property type="match status" value="1"/>
</dbReference>
<dbReference type="PANTHER" id="PTHR42646">
    <property type="entry name" value="FLAP ENDONUCLEASE XNI"/>
    <property type="match status" value="1"/>
</dbReference>
<dbReference type="FunFam" id="3.40.50.1010:FF:000011">
    <property type="entry name" value="Flap endonuclease Xni"/>
    <property type="match status" value="1"/>
</dbReference>
<reference evidence="12" key="1">
    <citation type="journal article" date="2018" name="Genome Biol.">
        <title>SKESA: strategic k-mer extension for scrupulous assemblies.</title>
        <authorList>
            <person name="Souvorov A."/>
            <person name="Agarwala R."/>
            <person name="Lipman D.J."/>
        </authorList>
    </citation>
    <scope>NUCLEOTIDE SEQUENCE</scope>
    <source>
        <strain evidence="12">CAVp300</strain>
    </source>
</reference>
<dbReference type="Gene3D" id="1.10.150.20">
    <property type="entry name" value="5' to 3' exonuclease, C-terminal subdomain"/>
    <property type="match status" value="1"/>
</dbReference>
<dbReference type="GO" id="GO:0030955">
    <property type="term" value="F:potassium ion binding"/>
    <property type="evidence" value="ECO:0007669"/>
    <property type="project" value="UniProtKB-UniRule"/>
</dbReference>
<sequence length="271" mass="30448">MVSRLRQCYPERLYHGLEGTVAIHLLIVDALNLIRRIHAVQGSPCVTTCQHALDQLILHSQPTHAVAVFDDEARNQSWRHQRLPDYKAGRPPMPETLHDEMPDLRAAFAQRGVQSWVSPGNEADDLAATLACKVATAGHQATIISTDKGYCQLLEPGIRIRDYFQKRWLDTPFIASEFGVSPRQLPDYWGLAGISSSKIPGVAGIGPKSAAQLLTDFQDLEGIYARLDEVPEKWRKKLAEHKEMAFVCRDISRLQTDIHIDGNLQQLRLSR</sequence>
<accession>A0A9P3WE15</accession>
<keyword evidence="4 10" id="KW-0378">Hydrolase</keyword>
<evidence type="ECO:0000256" key="7">
    <source>
        <dbReference type="ARBA" id="ARBA00023125"/>
    </source>
</evidence>
<evidence type="ECO:0000259" key="11">
    <source>
        <dbReference type="SMART" id="SM00475"/>
    </source>
</evidence>
<dbReference type="SUPFAM" id="SSF47807">
    <property type="entry name" value="5' to 3' exonuclease, C-terminal subdomain"/>
    <property type="match status" value="1"/>
</dbReference>
<dbReference type="InterPro" id="IPR002421">
    <property type="entry name" value="5-3_exonuclease"/>
</dbReference>
<evidence type="ECO:0000256" key="8">
    <source>
        <dbReference type="ARBA" id="ARBA00061117"/>
    </source>
</evidence>
<dbReference type="InterPro" id="IPR020046">
    <property type="entry name" value="5-3_exonucl_a-hlix_arch_N"/>
</dbReference>
<dbReference type="PANTHER" id="PTHR42646:SF2">
    <property type="entry name" value="5'-3' EXONUCLEASE FAMILY PROTEIN"/>
    <property type="match status" value="1"/>
</dbReference>
<comment type="caution">
    <text evidence="12">The sequence shown here is derived from an EMBL/GenBank/DDBJ whole genome shotgun (WGS) entry which is preliminary data.</text>
</comment>
<evidence type="ECO:0000256" key="3">
    <source>
        <dbReference type="ARBA" id="ARBA00022759"/>
    </source>
</evidence>
<feature type="domain" description="5'-3' exonuclease" evidence="11">
    <location>
        <begin position="23"/>
        <end position="270"/>
    </location>
</feature>
<name>A0A9P3WE15_KLUIN</name>
<proteinExistence type="inferred from homology"/>
<dbReference type="GO" id="GO:0008409">
    <property type="term" value="F:5'-3' exonuclease activity"/>
    <property type="evidence" value="ECO:0007669"/>
    <property type="project" value="InterPro"/>
</dbReference>
<protein>
    <recommendedName>
        <fullName evidence="9 10">Flap endonuclease Xni</fullName>
        <shortName evidence="10">FEN</shortName>
        <ecNumber evidence="10">3.1.-.-</ecNumber>
    </recommendedName>
</protein>
<dbReference type="GO" id="GO:0017108">
    <property type="term" value="F:5'-flap endonuclease activity"/>
    <property type="evidence" value="ECO:0007669"/>
    <property type="project" value="UniProtKB-UniRule"/>
</dbReference>
<comment type="cofactor">
    <cofactor evidence="10">
        <name>K(+)</name>
        <dbReference type="ChEBI" id="CHEBI:29103"/>
    </cofactor>
    <text evidence="10">Binds 1 K(+) per subunit. The potassium ion strongly increases the affinity for DNA.</text>
</comment>
<dbReference type="EMBL" id="DACSUM010000012">
    <property type="protein sequence ID" value="HAT3581648.1"/>
    <property type="molecule type" value="Genomic_DNA"/>
</dbReference>
<reference evidence="12" key="2">
    <citation type="submission" date="2020-10" db="EMBL/GenBank/DDBJ databases">
        <authorList>
            <consortium name="NCBI Pathogen Detection Project"/>
        </authorList>
    </citation>
    <scope>NUCLEOTIDE SEQUENCE</scope>
    <source>
        <strain evidence="12">CAVp300</strain>
    </source>
</reference>
<comment type="similarity">
    <text evidence="8 10">Belongs to the Xni family.</text>
</comment>
<evidence type="ECO:0000256" key="4">
    <source>
        <dbReference type="ARBA" id="ARBA00022801"/>
    </source>
</evidence>
<dbReference type="Proteomes" id="UP000867740">
    <property type="component" value="Unassembled WGS sequence"/>
</dbReference>
<dbReference type="FunFam" id="1.10.150.20:FF:000003">
    <property type="entry name" value="DNA polymerase I"/>
    <property type="match status" value="1"/>
</dbReference>
<dbReference type="SMART" id="SM00279">
    <property type="entry name" value="HhH2"/>
    <property type="match status" value="1"/>
</dbReference>
<comment type="function">
    <text evidence="10">Has flap endonuclease activity. During DNA replication, flap endonucleases cleave the 5'-overhanging flap structure that is generated by displacement synthesis when DNA polymerase encounters the 5'-end of a downstream Okazaki fragment.</text>
</comment>
<dbReference type="GO" id="GO:0003677">
    <property type="term" value="F:DNA binding"/>
    <property type="evidence" value="ECO:0007669"/>
    <property type="project" value="UniProtKB-UniRule"/>
</dbReference>
<dbReference type="InterPro" id="IPR022895">
    <property type="entry name" value="Xni"/>
</dbReference>
<evidence type="ECO:0000313" key="13">
    <source>
        <dbReference type="Proteomes" id="UP000867740"/>
    </source>
</evidence>
<dbReference type="Pfam" id="PF02739">
    <property type="entry name" value="5_3_exonuc_N"/>
    <property type="match status" value="1"/>
</dbReference>
<feature type="binding site" evidence="10">
    <location>
        <position position="191"/>
    </location>
    <ligand>
        <name>K(+)</name>
        <dbReference type="ChEBI" id="CHEBI:29103"/>
    </ligand>
</feature>
<dbReference type="GO" id="GO:0033567">
    <property type="term" value="P:DNA replication, Okazaki fragment processing"/>
    <property type="evidence" value="ECO:0007669"/>
    <property type="project" value="UniProtKB-UniRule"/>
</dbReference>
<evidence type="ECO:0000256" key="10">
    <source>
        <dbReference type="HAMAP-Rule" id="MF_01192"/>
    </source>
</evidence>
<keyword evidence="3 10" id="KW-0255">Endonuclease</keyword>
<feature type="binding site" evidence="10">
    <location>
        <position position="200"/>
    </location>
    <ligand>
        <name>K(+)</name>
        <dbReference type="ChEBI" id="CHEBI:29103"/>
    </ligand>
</feature>
<evidence type="ECO:0000313" key="12">
    <source>
        <dbReference type="EMBL" id="HAT3581648.1"/>
    </source>
</evidence>
<evidence type="ECO:0000256" key="2">
    <source>
        <dbReference type="ARBA" id="ARBA00022723"/>
    </source>
</evidence>
<feature type="region of interest" description="Interaction with DNA" evidence="10">
    <location>
        <begin position="204"/>
        <end position="209"/>
    </location>
</feature>
<dbReference type="HAMAP" id="MF_01192">
    <property type="entry name" value="Xni"/>
    <property type="match status" value="1"/>
</dbReference>
<comment type="cofactor">
    <cofactor evidence="10">
        <name>Mg(2+)</name>
        <dbReference type="ChEBI" id="CHEBI:18420"/>
    </cofactor>
    <text evidence="10">Binds 2 Mg(2+) per subunit. Only one magnesium ion has a direct interaction with the protein, the other interactions are indirect.</text>
</comment>
<organism evidence="12 13">
    <name type="scientific">Kluyvera intermedia</name>
    <name type="common">Enterobacter intermedius</name>
    <dbReference type="NCBI Taxonomy" id="61648"/>
    <lineage>
        <taxon>Bacteria</taxon>
        <taxon>Pseudomonadati</taxon>
        <taxon>Pseudomonadota</taxon>
        <taxon>Gammaproteobacteria</taxon>
        <taxon>Enterobacterales</taxon>
        <taxon>Enterobacteriaceae</taxon>
        <taxon>Kluyvera</taxon>
    </lineage>
</organism>
<dbReference type="InterPro" id="IPR029060">
    <property type="entry name" value="PIN-like_dom_sf"/>
</dbReference>
<evidence type="ECO:0000256" key="6">
    <source>
        <dbReference type="ARBA" id="ARBA00022958"/>
    </source>
</evidence>